<dbReference type="EMBL" id="JAQQWN010000010">
    <property type="protein sequence ID" value="KAK8062615.1"/>
    <property type="molecule type" value="Genomic_DNA"/>
</dbReference>
<sequence>MASTPDPCPFLPKDHAITTIHGDGDLLLKVGTTRCSTKLHSSSSDQCDHLHDVAHTFRVCSQAMARASPVWKRMLFGGFAESKPPKEGVDWTVALPDDSPEAMLTVLGMVHARFDLIPRFEYGPPLQKVYDITIMTDKYDMTHIVRPWALAWLNTASGGMKNDFQSHLELLWVSWGTG</sequence>
<dbReference type="Proteomes" id="UP001433268">
    <property type="component" value="Unassembled WGS sequence"/>
</dbReference>
<name>A0ABR1UX47_9PEZI</name>
<evidence type="ECO:0008006" key="3">
    <source>
        <dbReference type="Google" id="ProtNLM"/>
    </source>
</evidence>
<evidence type="ECO:0000313" key="1">
    <source>
        <dbReference type="EMBL" id="KAK8062615.1"/>
    </source>
</evidence>
<accession>A0ABR1UX47</accession>
<dbReference type="Gene3D" id="3.30.710.10">
    <property type="entry name" value="Potassium Channel Kv1.1, Chain A"/>
    <property type="match status" value="1"/>
</dbReference>
<proteinExistence type="predicted"/>
<dbReference type="SUPFAM" id="SSF54695">
    <property type="entry name" value="POZ domain"/>
    <property type="match status" value="1"/>
</dbReference>
<gene>
    <name evidence="1" type="ORF">PG997_014712</name>
</gene>
<organism evidence="1 2">
    <name type="scientific">Apiospora hydei</name>
    <dbReference type="NCBI Taxonomy" id="1337664"/>
    <lineage>
        <taxon>Eukaryota</taxon>
        <taxon>Fungi</taxon>
        <taxon>Dikarya</taxon>
        <taxon>Ascomycota</taxon>
        <taxon>Pezizomycotina</taxon>
        <taxon>Sordariomycetes</taxon>
        <taxon>Xylariomycetidae</taxon>
        <taxon>Amphisphaeriales</taxon>
        <taxon>Apiosporaceae</taxon>
        <taxon>Apiospora</taxon>
    </lineage>
</organism>
<keyword evidence="2" id="KW-1185">Reference proteome</keyword>
<evidence type="ECO:0000313" key="2">
    <source>
        <dbReference type="Proteomes" id="UP001433268"/>
    </source>
</evidence>
<dbReference type="InterPro" id="IPR011333">
    <property type="entry name" value="SKP1/BTB/POZ_sf"/>
</dbReference>
<comment type="caution">
    <text evidence="1">The sequence shown here is derived from an EMBL/GenBank/DDBJ whole genome shotgun (WGS) entry which is preliminary data.</text>
</comment>
<dbReference type="GeneID" id="92052086"/>
<reference evidence="1 2" key="1">
    <citation type="submission" date="2023-01" db="EMBL/GenBank/DDBJ databases">
        <title>Analysis of 21 Apiospora genomes using comparative genomics revels a genus with tremendous synthesis potential of carbohydrate active enzymes and secondary metabolites.</title>
        <authorList>
            <person name="Sorensen T."/>
        </authorList>
    </citation>
    <scope>NUCLEOTIDE SEQUENCE [LARGE SCALE GENOMIC DNA]</scope>
    <source>
        <strain evidence="1 2">CBS 114990</strain>
    </source>
</reference>
<dbReference type="RefSeq" id="XP_066661214.1">
    <property type="nucleotide sequence ID" value="XM_066819026.1"/>
</dbReference>
<protein>
    <recommendedName>
        <fullName evidence="3">BTB domain-containing protein</fullName>
    </recommendedName>
</protein>